<feature type="transmembrane region" description="Helical" evidence="7">
    <location>
        <begin position="245"/>
        <end position="262"/>
    </location>
</feature>
<feature type="transmembrane region" description="Helical" evidence="7">
    <location>
        <begin position="379"/>
        <end position="399"/>
    </location>
</feature>
<evidence type="ECO:0000256" key="6">
    <source>
        <dbReference type="SAM" id="MobiDB-lite"/>
    </source>
</evidence>
<evidence type="ECO:0000256" key="4">
    <source>
        <dbReference type="ARBA" id="ARBA00022989"/>
    </source>
</evidence>
<sequence length="448" mass="48210">MTDLPAAAPASAEPAPSDAKRRHPMLWVPSLYVAMGTPMITVSVVAAIMYKNLGLSNTDITLYTSSMYLPWVIKPLWSPVVEMFRTKRFFVLCMEFLMMVTLGCVALSLSLPSYLGPTLAFFWITGFASATQDIAADGIYISSMSETDQAKYAGVQGLAWNIGRLIASGLLVTFTGWLHDGLGLGWAKSWMVVMGLLAALMGISGVWHINVLPTGGKAEDAPSGIGDAARTFADAFASFFKKKHIVMMLLVVFFYRFGEGLIEKIGPLFMLDAREVGGLGLDNEALGNINGTFGTGGFIVGALLGGLFCGRLGLKRSFVLLALALNVPHLTYFYLSHARPESLWLITAVVTIEKFGYGFGSVGHMVYMMQQLAPGPYKTAHYAFATGIMGLSMMFTGMISGPIQEAVGHAHFFTIVLFASIPPVLFAFLAPFSVTSDDSKKAALPAGH</sequence>
<feature type="transmembrane region" description="Helical" evidence="7">
    <location>
        <begin position="115"/>
        <end position="136"/>
    </location>
</feature>
<organism evidence="8 9">
    <name type="scientific">Polyangium jinanense</name>
    <dbReference type="NCBI Taxonomy" id="2829994"/>
    <lineage>
        <taxon>Bacteria</taxon>
        <taxon>Pseudomonadati</taxon>
        <taxon>Myxococcota</taxon>
        <taxon>Polyangia</taxon>
        <taxon>Polyangiales</taxon>
        <taxon>Polyangiaceae</taxon>
        <taxon>Polyangium</taxon>
    </lineage>
</organism>
<comment type="caution">
    <text evidence="8">The sequence shown here is derived from an EMBL/GenBank/DDBJ whole genome shotgun (WGS) entry which is preliminary data.</text>
</comment>
<feature type="compositionally biased region" description="Low complexity" evidence="6">
    <location>
        <begin position="1"/>
        <end position="17"/>
    </location>
</feature>
<evidence type="ECO:0000256" key="5">
    <source>
        <dbReference type="ARBA" id="ARBA00023136"/>
    </source>
</evidence>
<name>A0A9X4AYB7_9BACT</name>
<dbReference type="SUPFAM" id="SSF103473">
    <property type="entry name" value="MFS general substrate transporter"/>
    <property type="match status" value="1"/>
</dbReference>
<feature type="transmembrane region" description="Helical" evidence="7">
    <location>
        <begin position="157"/>
        <end position="178"/>
    </location>
</feature>
<proteinExistence type="predicted"/>
<dbReference type="PANTHER" id="PTHR12778">
    <property type="entry name" value="SOLUTE CARRIER FAMILY 33 ACETYL-COA TRANSPORTER -RELATED"/>
    <property type="match status" value="1"/>
</dbReference>
<dbReference type="InterPro" id="IPR004752">
    <property type="entry name" value="AmpG_permease/AT-1"/>
</dbReference>
<accession>A0A9X4AYB7</accession>
<evidence type="ECO:0000313" key="8">
    <source>
        <dbReference type="EMBL" id="MDC3987037.1"/>
    </source>
</evidence>
<protein>
    <submittedName>
        <fullName evidence="8">MFS transporter</fullName>
    </submittedName>
</protein>
<dbReference type="EMBL" id="JAGTJJ010000047">
    <property type="protein sequence ID" value="MDC3987037.1"/>
    <property type="molecule type" value="Genomic_DNA"/>
</dbReference>
<dbReference type="InterPro" id="IPR011701">
    <property type="entry name" value="MFS"/>
</dbReference>
<feature type="transmembrane region" description="Helical" evidence="7">
    <location>
        <begin position="190"/>
        <end position="209"/>
    </location>
</feature>
<dbReference type="Gene3D" id="1.20.1250.20">
    <property type="entry name" value="MFS general substrate transporter like domains"/>
    <property type="match status" value="2"/>
</dbReference>
<keyword evidence="9" id="KW-1185">Reference proteome</keyword>
<dbReference type="GO" id="GO:0022857">
    <property type="term" value="F:transmembrane transporter activity"/>
    <property type="evidence" value="ECO:0007669"/>
    <property type="project" value="InterPro"/>
</dbReference>
<dbReference type="AlphaFoldDB" id="A0A9X4AYB7"/>
<dbReference type="Proteomes" id="UP001151081">
    <property type="component" value="Unassembled WGS sequence"/>
</dbReference>
<evidence type="ECO:0000256" key="7">
    <source>
        <dbReference type="SAM" id="Phobius"/>
    </source>
</evidence>
<dbReference type="RefSeq" id="WP_272422361.1">
    <property type="nucleotide sequence ID" value="NZ_JAGTJJ010000047.1"/>
</dbReference>
<feature type="region of interest" description="Disordered" evidence="6">
    <location>
        <begin position="1"/>
        <end position="20"/>
    </location>
</feature>
<keyword evidence="3 7" id="KW-0812">Transmembrane</keyword>
<keyword evidence="4 7" id="KW-1133">Transmembrane helix</keyword>
<dbReference type="InterPro" id="IPR036259">
    <property type="entry name" value="MFS_trans_sf"/>
</dbReference>
<feature type="transmembrane region" description="Helical" evidence="7">
    <location>
        <begin position="289"/>
        <end position="310"/>
    </location>
</feature>
<evidence type="ECO:0000256" key="1">
    <source>
        <dbReference type="ARBA" id="ARBA00004141"/>
    </source>
</evidence>
<feature type="transmembrane region" description="Helical" evidence="7">
    <location>
        <begin position="343"/>
        <end position="367"/>
    </location>
</feature>
<keyword evidence="5 7" id="KW-0472">Membrane</keyword>
<feature type="transmembrane region" description="Helical" evidence="7">
    <location>
        <begin position="411"/>
        <end position="432"/>
    </location>
</feature>
<keyword evidence="2" id="KW-0813">Transport</keyword>
<dbReference type="Pfam" id="PF07690">
    <property type="entry name" value="MFS_1"/>
    <property type="match status" value="1"/>
</dbReference>
<feature type="transmembrane region" description="Helical" evidence="7">
    <location>
        <begin position="26"/>
        <end position="48"/>
    </location>
</feature>
<reference evidence="8 9" key="1">
    <citation type="submission" date="2021-04" db="EMBL/GenBank/DDBJ databases">
        <title>Genome analysis of Polyangium sp.</title>
        <authorList>
            <person name="Li Y."/>
            <person name="Wang J."/>
        </authorList>
    </citation>
    <scope>NUCLEOTIDE SEQUENCE [LARGE SCALE GENOMIC DNA]</scope>
    <source>
        <strain evidence="8 9">SDU14</strain>
    </source>
</reference>
<comment type="subcellular location">
    <subcellularLocation>
        <location evidence="1">Membrane</location>
        <topology evidence="1">Multi-pass membrane protein</topology>
    </subcellularLocation>
</comment>
<feature type="transmembrane region" description="Helical" evidence="7">
    <location>
        <begin position="89"/>
        <end position="109"/>
    </location>
</feature>
<feature type="transmembrane region" description="Helical" evidence="7">
    <location>
        <begin position="317"/>
        <end position="337"/>
    </location>
</feature>
<dbReference type="GO" id="GO:0016020">
    <property type="term" value="C:membrane"/>
    <property type="evidence" value="ECO:0007669"/>
    <property type="project" value="UniProtKB-SubCell"/>
</dbReference>
<evidence type="ECO:0000313" key="9">
    <source>
        <dbReference type="Proteomes" id="UP001151081"/>
    </source>
</evidence>
<dbReference type="PANTHER" id="PTHR12778:SF10">
    <property type="entry name" value="MAJOR FACILITATOR SUPERFAMILY DOMAIN-CONTAINING PROTEIN 3"/>
    <property type="match status" value="1"/>
</dbReference>
<gene>
    <name evidence="8" type="ORF">KEG57_41605</name>
</gene>
<evidence type="ECO:0000256" key="3">
    <source>
        <dbReference type="ARBA" id="ARBA00022692"/>
    </source>
</evidence>
<evidence type="ECO:0000256" key="2">
    <source>
        <dbReference type="ARBA" id="ARBA00022448"/>
    </source>
</evidence>